<dbReference type="EC" id="5.1.3.2" evidence="6"/>
<dbReference type="Gene3D" id="3.90.25.10">
    <property type="entry name" value="UDP-galactose 4-epimerase, domain 1"/>
    <property type="match status" value="1"/>
</dbReference>
<dbReference type="CDD" id="cd05247">
    <property type="entry name" value="UDP_G4E_1_SDR_e"/>
    <property type="match status" value="1"/>
</dbReference>
<evidence type="ECO:0000256" key="4">
    <source>
        <dbReference type="ARBA" id="ARBA00023235"/>
    </source>
</evidence>
<dbReference type="EMBL" id="CAJVPZ010000352">
    <property type="protein sequence ID" value="CAG8462174.1"/>
    <property type="molecule type" value="Genomic_DNA"/>
</dbReference>
<dbReference type="InterPro" id="IPR005886">
    <property type="entry name" value="UDP_G4E"/>
</dbReference>
<keyword evidence="4 6" id="KW-0413">Isomerase</keyword>
<comment type="caution">
    <text evidence="9">The sequence shown here is derived from an EMBL/GenBank/DDBJ whole genome shotgun (WGS) entry which is preliminary data.</text>
</comment>
<comment type="pathway">
    <text evidence="6">Carbohydrate metabolism; galactose metabolism.</text>
</comment>
<name>A0A9N8VUY1_9GLOM</name>
<keyword evidence="7" id="KW-1133">Transmembrane helix</keyword>
<dbReference type="SUPFAM" id="SSF51735">
    <property type="entry name" value="NAD(P)-binding Rossmann-fold domains"/>
    <property type="match status" value="1"/>
</dbReference>
<evidence type="ECO:0000256" key="2">
    <source>
        <dbReference type="ARBA" id="ARBA00007637"/>
    </source>
</evidence>
<dbReference type="Pfam" id="PF01370">
    <property type="entry name" value="Epimerase"/>
    <property type="match status" value="1"/>
</dbReference>
<keyword evidence="7" id="KW-0472">Membrane</keyword>
<dbReference type="InterPro" id="IPR036291">
    <property type="entry name" value="NAD(P)-bd_dom_sf"/>
</dbReference>
<dbReference type="Proteomes" id="UP000789396">
    <property type="component" value="Unassembled WGS sequence"/>
</dbReference>
<feature type="transmembrane region" description="Helical" evidence="7">
    <location>
        <begin position="6"/>
        <end position="26"/>
    </location>
</feature>
<protein>
    <recommendedName>
        <fullName evidence="6">UDP-glucose 4-epimerase</fullName>
        <ecNumber evidence="6">5.1.3.2</ecNumber>
    </recommendedName>
</protein>
<accession>A0A9N8VUY1</accession>
<keyword evidence="7" id="KW-0812">Transmembrane</keyword>
<dbReference type="PANTHER" id="PTHR43725:SF53">
    <property type="entry name" value="UDP-ARABINOSE 4-EPIMERASE 1"/>
    <property type="match status" value="1"/>
</dbReference>
<evidence type="ECO:0000313" key="9">
    <source>
        <dbReference type="EMBL" id="CAG8462174.1"/>
    </source>
</evidence>
<proteinExistence type="inferred from homology"/>
<evidence type="ECO:0000256" key="1">
    <source>
        <dbReference type="ARBA" id="ARBA00001911"/>
    </source>
</evidence>
<keyword evidence="3 6" id="KW-0520">NAD</keyword>
<comment type="cofactor">
    <cofactor evidence="1 6">
        <name>NAD(+)</name>
        <dbReference type="ChEBI" id="CHEBI:57540"/>
    </cofactor>
</comment>
<feature type="domain" description="NAD-dependent epimerase/dehydratase" evidence="8">
    <location>
        <begin position="49"/>
        <end position="299"/>
    </location>
</feature>
<dbReference type="AlphaFoldDB" id="A0A9N8VUY1"/>
<comment type="similarity">
    <text evidence="2 6">Belongs to the NAD(P)-dependent epimerase/dehydratase family.</text>
</comment>
<evidence type="ECO:0000259" key="8">
    <source>
        <dbReference type="Pfam" id="PF01370"/>
    </source>
</evidence>
<evidence type="ECO:0000256" key="7">
    <source>
        <dbReference type="SAM" id="Phobius"/>
    </source>
</evidence>
<keyword evidence="10" id="KW-1185">Reference proteome</keyword>
<reference evidence="9" key="1">
    <citation type="submission" date="2021-06" db="EMBL/GenBank/DDBJ databases">
        <authorList>
            <person name="Kallberg Y."/>
            <person name="Tangrot J."/>
            <person name="Rosling A."/>
        </authorList>
    </citation>
    <scope>NUCLEOTIDE SEQUENCE</scope>
    <source>
        <strain evidence="9">IN212</strain>
    </source>
</reference>
<dbReference type="GO" id="GO:0006012">
    <property type="term" value="P:galactose metabolic process"/>
    <property type="evidence" value="ECO:0007669"/>
    <property type="project" value="InterPro"/>
</dbReference>
<dbReference type="GO" id="GO:0003978">
    <property type="term" value="F:UDP-glucose 4-epimerase activity"/>
    <property type="evidence" value="ECO:0007669"/>
    <property type="project" value="UniProtKB-UniRule"/>
</dbReference>
<dbReference type="OrthoDB" id="9402762at2759"/>
<gene>
    <name evidence="9" type="ORF">RFULGI_LOCUS732</name>
</gene>
<organism evidence="9 10">
    <name type="scientific">Racocetra fulgida</name>
    <dbReference type="NCBI Taxonomy" id="60492"/>
    <lineage>
        <taxon>Eukaryota</taxon>
        <taxon>Fungi</taxon>
        <taxon>Fungi incertae sedis</taxon>
        <taxon>Mucoromycota</taxon>
        <taxon>Glomeromycotina</taxon>
        <taxon>Glomeromycetes</taxon>
        <taxon>Diversisporales</taxon>
        <taxon>Gigasporaceae</taxon>
        <taxon>Racocetra</taxon>
    </lineage>
</organism>
<comment type="catalytic activity">
    <reaction evidence="6">
        <text>UDP-alpha-D-glucose = UDP-alpha-D-galactose</text>
        <dbReference type="Rhea" id="RHEA:22168"/>
        <dbReference type="ChEBI" id="CHEBI:58885"/>
        <dbReference type="ChEBI" id="CHEBI:66914"/>
        <dbReference type="EC" id="5.1.3.2"/>
    </reaction>
</comment>
<sequence length="376" mass="41857">MAVLSTPNKIILFTAVVLVLLTLGFYMRRDIFMTVPFPVLQKNLNATRILVCGGAGYIGSHLVRELSTQPDYEIIIVDNLSKGHKKSIPKGIKFEKADIRDKLALDRIFSKYKPDAVMHFCASISVGESVADPLGYYENNVAGTIYLLQTMKRHNVKYFIFSSSAAIFGNAKEVPIPDDAQPNPINPYGYTKFVVENILASSENAYGLKYICLRYFNACGAHESGDIGEDHHPETHLIPLVLQVALGQRDSISIFGDDYETKDGTCVRDYIHVTDLATAHIRALEYLVKENKSQSFNLGSGEGYSVKEVINAARNVTGHPIPDIVEARRIGDPAVLIAKSTRAEKILGWKRKYNTIESIVASAWKYHKTHINGYND</sequence>
<dbReference type="Gene3D" id="3.40.50.720">
    <property type="entry name" value="NAD(P)-binding Rossmann-like Domain"/>
    <property type="match status" value="1"/>
</dbReference>
<dbReference type="InterPro" id="IPR001509">
    <property type="entry name" value="Epimerase_deHydtase"/>
</dbReference>
<evidence type="ECO:0000256" key="6">
    <source>
        <dbReference type="RuleBase" id="RU366046"/>
    </source>
</evidence>
<dbReference type="NCBIfam" id="TIGR01179">
    <property type="entry name" value="galE"/>
    <property type="match status" value="1"/>
</dbReference>
<evidence type="ECO:0000313" key="10">
    <source>
        <dbReference type="Proteomes" id="UP000789396"/>
    </source>
</evidence>
<dbReference type="PANTHER" id="PTHR43725">
    <property type="entry name" value="UDP-GLUCOSE 4-EPIMERASE"/>
    <property type="match status" value="1"/>
</dbReference>
<keyword evidence="5 6" id="KW-0119">Carbohydrate metabolism</keyword>
<evidence type="ECO:0000256" key="5">
    <source>
        <dbReference type="ARBA" id="ARBA00023277"/>
    </source>
</evidence>
<comment type="subunit">
    <text evidence="6">Homodimer.</text>
</comment>
<evidence type="ECO:0000256" key="3">
    <source>
        <dbReference type="ARBA" id="ARBA00023027"/>
    </source>
</evidence>